<dbReference type="EMBL" id="GBRH01197620">
    <property type="protein sequence ID" value="JAE00276.1"/>
    <property type="molecule type" value="Transcribed_RNA"/>
</dbReference>
<dbReference type="AlphaFoldDB" id="A0A0A9EQX4"/>
<proteinExistence type="predicted"/>
<reference evidence="1" key="1">
    <citation type="submission" date="2014-09" db="EMBL/GenBank/DDBJ databases">
        <authorList>
            <person name="Magalhaes I.L.F."/>
            <person name="Oliveira U."/>
            <person name="Santos F.R."/>
            <person name="Vidigal T.H.D.A."/>
            <person name="Brescovit A.D."/>
            <person name="Santos A.J."/>
        </authorList>
    </citation>
    <scope>NUCLEOTIDE SEQUENCE</scope>
    <source>
        <tissue evidence="1">Shoot tissue taken approximately 20 cm above the soil surface</tissue>
    </source>
</reference>
<sequence>MVRSNRMRQLLGPNVRPRMLRPIWRCRMLGPWWWRRVAATLCDPVLWSAMPRLGP</sequence>
<accession>A0A0A9EQX4</accession>
<organism evidence="1">
    <name type="scientific">Arundo donax</name>
    <name type="common">Giant reed</name>
    <name type="synonym">Donax arundinaceus</name>
    <dbReference type="NCBI Taxonomy" id="35708"/>
    <lineage>
        <taxon>Eukaryota</taxon>
        <taxon>Viridiplantae</taxon>
        <taxon>Streptophyta</taxon>
        <taxon>Embryophyta</taxon>
        <taxon>Tracheophyta</taxon>
        <taxon>Spermatophyta</taxon>
        <taxon>Magnoliopsida</taxon>
        <taxon>Liliopsida</taxon>
        <taxon>Poales</taxon>
        <taxon>Poaceae</taxon>
        <taxon>PACMAD clade</taxon>
        <taxon>Arundinoideae</taxon>
        <taxon>Arundineae</taxon>
        <taxon>Arundo</taxon>
    </lineage>
</organism>
<reference evidence="1" key="2">
    <citation type="journal article" date="2015" name="Data Brief">
        <title>Shoot transcriptome of the giant reed, Arundo donax.</title>
        <authorList>
            <person name="Barrero R.A."/>
            <person name="Guerrero F.D."/>
            <person name="Moolhuijzen P."/>
            <person name="Goolsby J.A."/>
            <person name="Tidwell J."/>
            <person name="Bellgard S.E."/>
            <person name="Bellgard M.I."/>
        </authorList>
    </citation>
    <scope>NUCLEOTIDE SEQUENCE</scope>
    <source>
        <tissue evidence="1">Shoot tissue taken approximately 20 cm above the soil surface</tissue>
    </source>
</reference>
<name>A0A0A9EQX4_ARUDO</name>
<evidence type="ECO:0000313" key="1">
    <source>
        <dbReference type="EMBL" id="JAE00276.1"/>
    </source>
</evidence>
<protein>
    <submittedName>
        <fullName evidence="1">Uncharacterized protein</fullName>
    </submittedName>
</protein>